<name>A0ABP4UK96_9ACTN</name>
<sequence length="253" mass="25816">MASLSAPPPRRRRTGLVLLLILVPSLLVVALIFAVGLYVLTTLGPGQNLPAGWPTAGFVVSGNPTSDTRDQVGKMLVARAGGSARYTTRPNGVLIGVPLAEKSALQRIRSLAPIHTDVEFRPVLSTGTSGAASVLPSLDGKNTYQVGPVAMTGVHVSAAESAASSNSPGDWQVTVSLDAAGAKEFDDVTARLVGQELAIVVAGTVVSAPMIQDAITGGQVIVQGKFSHADADGLTAAFQLGQHPVTVNVGNPG</sequence>
<dbReference type="EMBL" id="BAAANY010000030">
    <property type="protein sequence ID" value="GAA1705452.1"/>
    <property type="molecule type" value="Genomic_DNA"/>
</dbReference>
<keyword evidence="4" id="KW-1185">Reference proteome</keyword>
<protein>
    <recommendedName>
        <fullName evidence="2">SecDF P1 head subdomain domain-containing protein</fullName>
    </recommendedName>
</protein>
<organism evidence="3 4">
    <name type="scientific">Fodinicola feengrottensis</name>
    <dbReference type="NCBI Taxonomy" id="435914"/>
    <lineage>
        <taxon>Bacteria</taxon>
        <taxon>Bacillati</taxon>
        <taxon>Actinomycetota</taxon>
        <taxon>Actinomycetes</taxon>
        <taxon>Mycobacteriales</taxon>
        <taxon>Fodinicola</taxon>
    </lineage>
</organism>
<dbReference type="InterPro" id="IPR054384">
    <property type="entry name" value="SecDF_P1_head"/>
</dbReference>
<proteinExistence type="predicted"/>
<evidence type="ECO:0000256" key="1">
    <source>
        <dbReference type="SAM" id="Phobius"/>
    </source>
</evidence>
<keyword evidence="1" id="KW-1133">Transmembrane helix</keyword>
<keyword evidence="1" id="KW-0472">Membrane</keyword>
<dbReference type="Gene3D" id="3.30.1360.200">
    <property type="match status" value="1"/>
</dbReference>
<accession>A0ABP4UK96</accession>
<evidence type="ECO:0000313" key="4">
    <source>
        <dbReference type="Proteomes" id="UP001500618"/>
    </source>
</evidence>
<dbReference type="RefSeq" id="WP_344313911.1">
    <property type="nucleotide sequence ID" value="NZ_BAAANY010000030.1"/>
</dbReference>
<dbReference type="Proteomes" id="UP001500618">
    <property type="component" value="Unassembled WGS sequence"/>
</dbReference>
<feature type="transmembrane region" description="Helical" evidence="1">
    <location>
        <begin position="16"/>
        <end position="40"/>
    </location>
</feature>
<keyword evidence="1" id="KW-0812">Transmembrane</keyword>
<reference evidence="4" key="1">
    <citation type="journal article" date="2019" name="Int. J. Syst. Evol. Microbiol.">
        <title>The Global Catalogue of Microorganisms (GCM) 10K type strain sequencing project: providing services to taxonomists for standard genome sequencing and annotation.</title>
        <authorList>
            <consortium name="The Broad Institute Genomics Platform"/>
            <consortium name="The Broad Institute Genome Sequencing Center for Infectious Disease"/>
            <person name="Wu L."/>
            <person name="Ma J."/>
        </authorList>
    </citation>
    <scope>NUCLEOTIDE SEQUENCE [LARGE SCALE GENOMIC DNA]</scope>
    <source>
        <strain evidence="4">JCM 14718</strain>
    </source>
</reference>
<evidence type="ECO:0000259" key="2">
    <source>
        <dbReference type="Pfam" id="PF22599"/>
    </source>
</evidence>
<comment type="caution">
    <text evidence="3">The sequence shown here is derived from an EMBL/GenBank/DDBJ whole genome shotgun (WGS) entry which is preliminary data.</text>
</comment>
<gene>
    <name evidence="3" type="ORF">GCM10009765_63410</name>
</gene>
<evidence type="ECO:0000313" key="3">
    <source>
        <dbReference type="EMBL" id="GAA1705452.1"/>
    </source>
</evidence>
<feature type="domain" description="SecDF P1 head subdomain" evidence="2">
    <location>
        <begin position="135"/>
        <end position="241"/>
    </location>
</feature>
<dbReference type="Pfam" id="PF22599">
    <property type="entry name" value="SecDF_P1_head"/>
    <property type="match status" value="1"/>
</dbReference>